<keyword evidence="6" id="KW-0030">Aminoacyl-tRNA synthetase</keyword>
<dbReference type="PANTHER" id="PTHR22594">
    <property type="entry name" value="ASPARTYL/LYSYL-TRNA SYNTHETASE"/>
    <property type="match status" value="1"/>
</dbReference>
<evidence type="ECO:0000256" key="1">
    <source>
        <dbReference type="ARBA" id="ARBA00006303"/>
    </source>
</evidence>
<gene>
    <name evidence="8" type="ORF">PGUG_00608</name>
</gene>
<dbReference type="Pfam" id="PF01336">
    <property type="entry name" value="tRNA_anti-codon"/>
    <property type="match status" value="1"/>
</dbReference>
<dbReference type="Gene3D" id="3.30.930.10">
    <property type="entry name" value="Bira Bifunctional Protein, Domain 2"/>
    <property type="match status" value="1"/>
</dbReference>
<dbReference type="InterPro" id="IPR012340">
    <property type="entry name" value="NA-bd_OB-fold"/>
</dbReference>
<evidence type="ECO:0000256" key="3">
    <source>
        <dbReference type="ARBA" id="ARBA00022741"/>
    </source>
</evidence>
<accession>A5DBF3</accession>
<evidence type="ECO:0000259" key="7">
    <source>
        <dbReference type="PROSITE" id="PS50862"/>
    </source>
</evidence>
<dbReference type="PANTHER" id="PTHR22594:SF5">
    <property type="entry name" value="ASPARTATE--TRNA LIGASE, MITOCHONDRIAL"/>
    <property type="match status" value="1"/>
</dbReference>
<dbReference type="InterPro" id="IPR045864">
    <property type="entry name" value="aa-tRNA-synth_II/BPL/LPL"/>
</dbReference>
<organism evidence="8 9">
    <name type="scientific">Meyerozyma guilliermondii (strain ATCC 6260 / CBS 566 / DSM 6381 / JCM 1539 / NBRC 10279 / NRRL Y-324)</name>
    <name type="common">Yeast</name>
    <name type="synonym">Candida guilliermondii</name>
    <dbReference type="NCBI Taxonomy" id="294746"/>
    <lineage>
        <taxon>Eukaryota</taxon>
        <taxon>Fungi</taxon>
        <taxon>Dikarya</taxon>
        <taxon>Ascomycota</taxon>
        <taxon>Saccharomycotina</taxon>
        <taxon>Pichiomycetes</taxon>
        <taxon>Debaryomycetaceae</taxon>
        <taxon>Meyerozyma</taxon>
    </lineage>
</organism>
<dbReference type="STRING" id="294746.A5DBF3"/>
<keyword evidence="5" id="KW-0648">Protein biosynthesis</keyword>
<dbReference type="PROSITE" id="PS50862">
    <property type="entry name" value="AA_TRNA_LIGASE_II"/>
    <property type="match status" value="1"/>
</dbReference>
<dbReference type="GO" id="GO:0004815">
    <property type="term" value="F:aspartate-tRNA ligase activity"/>
    <property type="evidence" value="ECO:0007669"/>
    <property type="project" value="EnsemblFungi"/>
</dbReference>
<dbReference type="InterPro" id="IPR002312">
    <property type="entry name" value="Asp/Asn-tRNA-synth_IIb"/>
</dbReference>
<dbReference type="InParanoid" id="A5DBF3"/>
<dbReference type="RefSeq" id="XP_001487231.2">
    <property type="nucleotide sequence ID" value="XM_001487181.1"/>
</dbReference>
<dbReference type="OrthoDB" id="439710at2759"/>
<evidence type="ECO:0000313" key="8">
    <source>
        <dbReference type="EMBL" id="EDK36510.2"/>
    </source>
</evidence>
<dbReference type="eggNOG" id="KOG2411">
    <property type="taxonomic scope" value="Eukaryota"/>
</dbReference>
<dbReference type="Pfam" id="PF00152">
    <property type="entry name" value="tRNA-synt_2"/>
    <property type="match status" value="1"/>
</dbReference>
<dbReference type="GeneID" id="5128812"/>
<feature type="domain" description="Aminoacyl-transfer RNA synthetases class-II family profile" evidence="7">
    <location>
        <begin position="195"/>
        <end position="657"/>
    </location>
</feature>
<evidence type="ECO:0000313" key="9">
    <source>
        <dbReference type="Proteomes" id="UP000001997"/>
    </source>
</evidence>
<dbReference type="InterPro" id="IPR004365">
    <property type="entry name" value="NA-bd_OB_tRNA"/>
</dbReference>
<dbReference type="Proteomes" id="UP000001997">
    <property type="component" value="Unassembled WGS sequence"/>
</dbReference>
<dbReference type="EMBL" id="CH408155">
    <property type="protein sequence ID" value="EDK36510.2"/>
    <property type="molecule type" value="Genomic_DNA"/>
</dbReference>
<evidence type="ECO:0000256" key="2">
    <source>
        <dbReference type="ARBA" id="ARBA00022598"/>
    </source>
</evidence>
<dbReference type="InterPro" id="IPR004364">
    <property type="entry name" value="Aa-tRNA-synt_II"/>
</dbReference>
<dbReference type="InterPro" id="IPR004524">
    <property type="entry name" value="Asp-tRNA-ligase_1"/>
</dbReference>
<keyword evidence="9" id="KW-1185">Reference proteome</keyword>
<dbReference type="Gene3D" id="3.30.1360.30">
    <property type="entry name" value="GAD-like domain"/>
    <property type="match status" value="1"/>
</dbReference>
<proteinExistence type="inferred from homology"/>
<dbReference type="HOGENOM" id="CLU_014330_4_1_1"/>
<dbReference type="PRINTS" id="PR01042">
    <property type="entry name" value="TRNASYNTHASP"/>
</dbReference>
<dbReference type="InterPro" id="IPR004115">
    <property type="entry name" value="GAD-like_sf"/>
</dbReference>
<dbReference type="SUPFAM" id="SSF55681">
    <property type="entry name" value="Class II aaRS and biotin synthetases"/>
    <property type="match status" value="1"/>
</dbReference>
<reference evidence="8 9" key="1">
    <citation type="journal article" date="2009" name="Nature">
        <title>Evolution of pathogenicity and sexual reproduction in eight Candida genomes.</title>
        <authorList>
            <person name="Butler G."/>
            <person name="Rasmussen M.D."/>
            <person name="Lin M.F."/>
            <person name="Santos M.A."/>
            <person name="Sakthikumar S."/>
            <person name="Munro C.A."/>
            <person name="Rheinbay E."/>
            <person name="Grabherr M."/>
            <person name="Forche A."/>
            <person name="Reedy J.L."/>
            <person name="Agrafioti I."/>
            <person name="Arnaud M.B."/>
            <person name="Bates S."/>
            <person name="Brown A.J."/>
            <person name="Brunke S."/>
            <person name="Costanzo M.C."/>
            <person name="Fitzpatrick D.A."/>
            <person name="de Groot P.W."/>
            <person name="Harris D."/>
            <person name="Hoyer L.L."/>
            <person name="Hube B."/>
            <person name="Klis F.M."/>
            <person name="Kodira C."/>
            <person name="Lennard N."/>
            <person name="Logue M.E."/>
            <person name="Martin R."/>
            <person name="Neiman A.M."/>
            <person name="Nikolaou E."/>
            <person name="Quail M.A."/>
            <person name="Quinn J."/>
            <person name="Santos M.C."/>
            <person name="Schmitzberger F.F."/>
            <person name="Sherlock G."/>
            <person name="Shah P."/>
            <person name="Silverstein K.A."/>
            <person name="Skrzypek M.S."/>
            <person name="Soll D."/>
            <person name="Staggs R."/>
            <person name="Stansfield I."/>
            <person name="Stumpf M.P."/>
            <person name="Sudbery P.E."/>
            <person name="Srikantha T."/>
            <person name="Zeng Q."/>
            <person name="Berman J."/>
            <person name="Berriman M."/>
            <person name="Heitman J."/>
            <person name="Gow N.A."/>
            <person name="Lorenz M.C."/>
            <person name="Birren B.W."/>
            <person name="Kellis M."/>
            <person name="Cuomo C.A."/>
        </authorList>
    </citation>
    <scope>NUCLEOTIDE SEQUENCE [LARGE SCALE GENOMIC DNA]</scope>
    <source>
        <strain evidence="9">ATCC 6260 / CBS 566 / DSM 6381 / JCM 1539 / NBRC 10279 / NRRL Y-324</strain>
    </source>
</reference>
<dbReference type="AlphaFoldDB" id="A5DBF3"/>
<keyword evidence="2" id="KW-0436">Ligase</keyword>
<dbReference type="GO" id="GO:0005739">
    <property type="term" value="C:mitochondrion"/>
    <property type="evidence" value="ECO:0007669"/>
    <property type="project" value="EnsemblFungi"/>
</dbReference>
<dbReference type="InterPro" id="IPR006195">
    <property type="entry name" value="aa-tRNA-synth_II"/>
</dbReference>
<dbReference type="NCBIfam" id="TIGR00459">
    <property type="entry name" value="aspS_bact"/>
    <property type="match status" value="1"/>
</dbReference>
<evidence type="ECO:0000256" key="4">
    <source>
        <dbReference type="ARBA" id="ARBA00022840"/>
    </source>
</evidence>
<dbReference type="SUPFAM" id="SSF50249">
    <property type="entry name" value="Nucleic acid-binding proteins"/>
    <property type="match status" value="1"/>
</dbReference>
<protein>
    <recommendedName>
        <fullName evidence="7">Aminoacyl-transfer RNA synthetases class-II family profile domain-containing protein</fullName>
    </recommendedName>
</protein>
<dbReference type="GO" id="GO:0003676">
    <property type="term" value="F:nucleic acid binding"/>
    <property type="evidence" value="ECO:0007669"/>
    <property type="project" value="InterPro"/>
</dbReference>
<dbReference type="HAMAP" id="MF_00044">
    <property type="entry name" value="Asp_tRNA_synth_type1"/>
    <property type="match status" value="1"/>
</dbReference>
<dbReference type="NCBIfam" id="NF001750">
    <property type="entry name" value="PRK00476.1"/>
    <property type="match status" value="1"/>
</dbReference>
<dbReference type="KEGG" id="pgu:PGUG_00608"/>
<dbReference type="OMA" id="LCGWVDR"/>
<dbReference type="FunCoup" id="A5DBF3">
    <property type="interactions" value="645"/>
</dbReference>
<evidence type="ECO:0000256" key="5">
    <source>
        <dbReference type="ARBA" id="ARBA00022917"/>
    </source>
</evidence>
<name>A5DBF3_PICGU</name>
<comment type="similarity">
    <text evidence="1">Belongs to the class-II aminoacyl-tRNA synthetase family. Type 1 subfamily.</text>
</comment>
<keyword evidence="3" id="KW-0547">Nucleotide-binding</keyword>
<dbReference type="VEuPathDB" id="FungiDB:PGUG_00608"/>
<dbReference type="GO" id="GO:0005524">
    <property type="term" value="F:ATP binding"/>
    <property type="evidence" value="ECO:0007669"/>
    <property type="project" value="UniProtKB-KW"/>
</dbReference>
<evidence type="ECO:0000256" key="6">
    <source>
        <dbReference type="ARBA" id="ARBA00023146"/>
    </source>
</evidence>
<keyword evidence="4" id="KW-0067">ATP-binding</keyword>
<sequence>MIQRVIYGSLRREIWHTYTPRYIRHISNTNFLRSKLPPPEFVLPQFNFPAATHSIQAITSNLDSYLDNKDVIVLHGHLNRTPRIRSKISFAELRDVSGDTVQLILMPDRTPPEYFDILSKTSTEDSICVSGTVQLKKLVAGESRKWELVITSIQLLNSANEEAARLDKLKHSDPNKLPPHYRFLQLRTKELQKNLRTRSKMAAVVRHVLGEKHNFTEIETPLLFKSTPEGAREFLVPTRSPNKFYALPQSPQQYKQILMSSGFTRYYQLAKCFRDEDLRADRQPEFTQVDLEMSFISHSDQVLCVVEDVIYGICNNVASKPVYTLNEDGYIIEAQKNGTSPSFYKLSYKSALEKYGIDKPDLRSSLQFVNLSSYFKPVNCPDEFNIIEACILKGALAKCAHCDIPDSLTNPDNYSRRAPSIIPITNSSATTWFETLTKDGVMVPVDSFDPQKLNESLGLEEGDIIAISNRSEHPYENPTPLGRFRNLAMAEYPDKWKRKLIDSSGNTSVPPSDAFVSCWVHDFPLFSPSEENSGSNDLYPKYNWDHRESTHHPFTMVKSEDYSLLESDPYLAHGEHYDLVINGVEVGGGSRRIHNPLVQQYVLEEVLKIKNYNSLFGHLLEALSFGCPPHAGLALGFDRLCAMVVGTQSIRDVIAFPKNQSGVDPVVSSPSNVDSETLADYYIQTID</sequence>
<dbReference type="Gene3D" id="2.40.50.140">
    <property type="entry name" value="Nucleic acid-binding proteins"/>
    <property type="match status" value="1"/>
</dbReference>
<dbReference type="GO" id="GO:0070146">
    <property type="term" value="P:mitochondrial aspartyl-tRNA aminoacylation"/>
    <property type="evidence" value="ECO:0007669"/>
    <property type="project" value="EnsemblFungi"/>
</dbReference>